<dbReference type="Gene3D" id="3.40.50.1240">
    <property type="entry name" value="Phosphoglycerate mutase-like"/>
    <property type="match status" value="1"/>
</dbReference>
<sequence>MVEAMPTLLTLICQGETAAARRSRFPLDEPLAAQVPPQIQHLPQAAYQVVWCAPQLAARQTAQALGLHANVDEALRDCDYGAWAGLPLMQVMAEDSHHFAAWLEGGAPPGGESAGQLIARCDRWLAQRMNAGGRHCAVVPAAVIRAIAVGLLGAPVQALARLDIHPLSISELSSDGRRWQLCQLGRRVD</sequence>
<organism evidence="1 2">
    <name type="scientific">Gibbsiella dentisursi</name>
    <dbReference type="NCBI Taxonomy" id="796890"/>
    <lineage>
        <taxon>Bacteria</taxon>
        <taxon>Pseudomonadati</taxon>
        <taxon>Pseudomonadota</taxon>
        <taxon>Gammaproteobacteria</taxon>
        <taxon>Enterobacterales</taxon>
        <taxon>Yersiniaceae</taxon>
        <taxon>Gibbsiella</taxon>
    </lineage>
</organism>
<reference evidence="2" key="1">
    <citation type="journal article" date="2019" name="Int. J. Syst. Evol. Microbiol.">
        <title>The Global Catalogue of Microorganisms (GCM) 10K type strain sequencing project: providing services to taxonomists for standard genome sequencing and annotation.</title>
        <authorList>
            <consortium name="The Broad Institute Genomics Platform"/>
            <consortium name="The Broad Institute Genome Sequencing Center for Infectious Disease"/>
            <person name="Wu L."/>
            <person name="Ma J."/>
        </authorList>
    </citation>
    <scope>NUCLEOTIDE SEQUENCE [LARGE SCALE GENOMIC DNA]</scope>
    <source>
        <strain evidence="2">JCM 17201</strain>
    </source>
</reference>
<keyword evidence="2" id="KW-1185">Reference proteome</keyword>
<dbReference type="Pfam" id="PF00300">
    <property type="entry name" value="His_Phos_1"/>
    <property type="match status" value="1"/>
</dbReference>
<dbReference type="EMBL" id="BAABDG010000002">
    <property type="protein sequence ID" value="GAA3887644.1"/>
    <property type="molecule type" value="Genomic_DNA"/>
</dbReference>
<protein>
    <submittedName>
        <fullName evidence="1">Histidine phosphatase family protein</fullName>
    </submittedName>
</protein>
<dbReference type="InterPro" id="IPR013078">
    <property type="entry name" value="His_Pase_superF_clade-1"/>
</dbReference>
<gene>
    <name evidence="1" type="ORF">GCM10022405_11480</name>
</gene>
<dbReference type="InterPro" id="IPR029033">
    <property type="entry name" value="His_PPase_superfam"/>
</dbReference>
<comment type="caution">
    <text evidence="1">The sequence shown here is derived from an EMBL/GenBank/DDBJ whole genome shotgun (WGS) entry which is preliminary data.</text>
</comment>
<dbReference type="Proteomes" id="UP001499994">
    <property type="component" value="Unassembled WGS sequence"/>
</dbReference>
<name>A0ABP7KWA6_9GAMM</name>
<accession>A0ABP7KWA6</accession>
<evidence type="ECO:0000313" key="1">
    <source>
        <dbReference type="EMBL" id="GAA3887644.1"/>
    </source>
</evidence>
<dbReference type="SUPFAM" id="SSF53254">
    <property type="entry name" value="Phosphoglycerate mutase-like"/>
    <property type="match status" value="1"/>
</dbReference>
<proteinExistence type="predicted"/>
<evidence type="ECO:0000313" key="2">
    <source>
        <dbReference type="Proteomes" id="UP001499994"/>
    </source>
</evidence>